<reference evidence="2" key="1">
    <citation type="submission" date="2020-10" db="EMBL/GenBank/DDBJ databases">
        <title>Genome Sequence of Monilinia vaccinii-corymbosi Sheds Light on Mummy Berry Disease Infection of Blueberry and Mating Type.</title>
        <authorList>
            <person name="Yow A.G."/>
            <person name="Zhang Y."/>
            <person name="Bansal K."/>
            <person name="Eacker S.M."/>
            <person name="Sullivan S."/>
            <person name="Liachko I."/>
            <person name="Cubeta M.A."/>
            <person name="Rollins J.A."/>
            <person name="Ashrafi H."/>
        </authorList>
    </citation>
    <scope>NUCLEOTIDE SEQUENCE</scope>
    <source>
        <strain evidence="2">RL-1</strain>
    </source>
</reference>
<reference evidence="1" key="2">
    <citation type="journal article" date="2021" name="G3 (Bethesda)">
        <title>Genome sequence of Monilinia vaccinii-corymbosi sheds light on mummy berry disease infection of blueberry and mating type.</title>
        <authorList>
            <person name="Yow A.G."/>
            <person name="Zhang Y."/>
            <person name="Bansal K."/>
            <person name="Eacker S.M."/>
            <person name="Sullivan S."/>
            <person name="Liachko I."/>
            <person name="Cubeta M.A."/>
            <person name="Rollins J.A."/>
            <person name="Ashrafi H."/>
        </authorList>
    </citation>
    <scope>NUCLEOTIDE SEQUENCE</scope>
    <source>
        <strain evidence="1">RL1</strain>
    </source>
</reference>
<name>A0A8A3P3C5_9HELO</name>
<gene>
    <name evidence="2" type="ORF">DSL72_000651</name>
</gene>
<proteinExistence type="predicted"/>
<protein>
    <submittedName>
        <fullName evidence="1">MvcIVH1_02423</fullName>
    </submittedName>
</protein>
<dbReference type="EMBL" id="CP063406">
    <property type="protein sequence ID" value="QSZ31090.1"/>
    <property type="molecule type" value="Genomic_DNA"/>
</dbReference>
<dbReference type="EMBL" id="MW176035">
    <property type="protein sequence ID" value="QSG30227.1"/>
    <property type="molecule type" value="Genomic_DNA"/>
</dbReference>
<evidence type="ECO:0000313" key="1">
    <source>
        <dbReference type="EMBL" id="QSG30227.1"/>
    </source>
</evidence>
<dbReference type="Proteomes" id="UP000672032">
    <property type="component" value="Chromosome 2"/>
</dbReference>
<evidence type="ECO:0000313" key="3">
    <source>
        <dbReference type="Proteomes" id="UP000672032"/>
    </source>
</evidence>
<sequence>MDNNLNVILAEMRMQLNRQEQEIAFLRSVALERFAAPASVPTRPKPCLPDPEKFNGSIHKFNTWLFSIRAKLQIDGIAIGNAIVQFYYVFFNLESHVQAMVLPQLFLDPAAPPDYNMILDLLSSMYDNPNKVQEAEDRLYTLEQGRDSIYTYIANFEKTLYEAQGQSWFDFRKISILRNGLNLGLKTRLNQLQHLPETYTEFVQVVQELAPYASMPFGSTPEEELDLAEGQIKLEP</sequence>
<dbReference type="OrthoDB" id="3557951at2759"/>
<accession>A0A8A3P3C5</accession>
<keyword evidence="3" id="KW-1185">Reference proteome</keyword>
<evidence type="ECO:0000313" key="2">
    <source>
        <dbReference type="EMBL" id="QSZ31090.1"/>
    </source>
</evidence>
<organism evidence="2 3">
    <name type="scientific">Monilinia vaccinii-corymbosi</name>
    <dbReference type="NCBI Taxonomy" id="61207"/>
    <lineage>
        <taxon>Eukaryota</taxon>
        <taxon>Fungi</taxon>
        <taxon>Dikarya</taxon>
        <taxon>Ascomycota</taxon>
        <taxon>Pezizomycotina</taxon>
        <taxon>Leotiomycetes</taxon>
        <taxon>Helotiales</taxon>
        <taxon>Sclerotiniaceae</taxon>
        <taxon>Monilinia</taxon>
    </lineage>
</organism>
<dbReference type="AlphaFoldDB" id="A0A8A3P3C5"/>